<accession>A0A978UWY4</accession>
<evidence type="ECO:0000256" key="1">
    <source>
        <dbReference type="ARBA" id="ARBA00022857"/>
    </source>
</evidence>
<sequence>MADEQSKVRLLKSLPGADSRLVLFQADIYNPNEVSLAIEGCDCVFHVATPLQHTESSQYKNTTEAAVGGAKSIAMCCVRSITVRRLIYTASAVAASPLKEDGSGFKDFIDETCWTPLNISFAYSNNFLTSYVYSKTLAEKEILRFGNQKDGGELEVVSLACGLVGGDTLLPSTPHSGVISAKVCSGLKMDDTIVCVTGGSDYPGSCLIKRLLEKGYTVHATVRNLGDDRKAGLLKGLPNANTKLKLFEADVYSPDNFDSAIQGCQFVIHMATPLQHEPKQTQLRNTSEAAVGGIKRIVDSCIRSGTVRRLIYTASVVAAQLGNMMGAASNIKSTSPVGLPSIVLSNQAFTCGRFLCASGYLSLAESASHWRIYYPEINIGEEFVEDSGTEIVWGSTKLKDIGFEYKFDSKVILDDSVKCAKRLNEFDAPN</sequence>
<dbReference type="InterPro" id="IPR002225">
    <property type="entry name" value="3Beta_OHSteriod_DH/Estase"/>
</dbReference>
<evidence type="ECO:0000259" key="3">
    <source>
        <dbReference type="Pfam" id="PF01073"/>
    </source>
</evidence>
<dbReference type="PANTHER" id="PTHR10366:SF696">
    <property type="entry name" value="OS07G0601900 PROTEIN"/>
    <property type="match status" value="1"/>
</dbReference>
<comment type="caution">
    <text evidence="4">The sequence shown here is derived from an EMBL/GenBank/DDBJ whole genome shotgun (WGS) entry which is preliminary data.</text>
</comment>
<dbReference type="Proteomes" id="UP000813462">
    <property type="component" value="Unassembled WGS sequence"/>
</dbReference>
<reference evidence="4" key="1">
    <citation type="journal article" date="2021" name="Front. Plant Sci.">
        <title>Chromosome-Scale Genome Assembly for Chinese Sour Jujube and Insights Into Its Genome Evolution and Domestication Signature.</title>
        <authorList>
            <person name="Shen L.-Y."/>
            <person name="Luo H."/>
            <person name="Wang X.-L."/>
            <person name="Wang X.-M."/>
            <person name="Qiu X.-J."/>
            <person name="Liu H."/>
            <person name="Zhou S.-S."/>
            <person name="Jia K.-H."/>
            <person name="Nie S."/>
            <person name="Bao Y.-T."/>
            <person name="Zhang R.-G."/>
            <person name="Yun Q.-Z."/>
            <person name="Chai Y.-H."/>
            <person name="Lu J.-Y."/>
            <person name="Li Y."/>
            <person name="Zhao S.-W."/>
            <person name="Mao J.-F."/>
            <person name="Jia S.-G."/>
            <person name="Mao Y.-M."/>
        </authorList>
    </citation>
    <scope>NUCLEOTIDE SEQUENCE</scope>
    <source>
        <strain evidence="4">AT0</strain>
        <tissue evidence="4">Leaf</tissue>
    </source>
</reference>
<keyword evidence="1" id="KW-0521">NADP</keyword>
<dbReference type="Gene3D" id="3.40.50.720">
    <property type="entry name" value="NAD(P)-binding Rossmann-like Domain"/>
    <property type="match status" value="3"/>
</dbReference>
<dbReference type="InterPro" id="IPR050425">
    <property type="entry name" value="NAD(P)_dehydrat-like"/>
</dbReference>
<proteinExistence type="predicted"/>
<protein>
    <recommendedName>
        <fullName evidence="3">3-beta hydroxysteroid dehydrogenase/isomerase domain-containing protein</fullName>
    </recommendedName>
</protein>
<evidence type="ECO:0000313" key="5">
    <source>
        <dbReference type="Proteomes" id="UP000813462"/>
    </source>
</evidence>
<dbReference type="EMBL" id="JAEACU010000008">
    <property type="protein sequence ID" value="KAH7519500.1"/>
    <property type="molecule type" value="Genomic_DNA"/>
</dbReference>
<gene>
    <name evidence="4" type="ORF">FEM48_Zijuj08G0043100</name>
</gene>
<feature type="domain" description="3-beta hydroxysteroid dehydrogenase/isomerase" evidence="3">
    <location>
        <begin position="196"/>
        <end position="319"/>
    </location>
</feature>
<dbReference type="InterPro" id="IPR036291">
    <property type="entry name" value="NAD(P)-bd_dom_sf"/>
</dbReference>
<dbReference type="Pfam" id="PF01073">
    <property type="entry name" value="3Beta_HSD"/>
    <property type="match status" value="2"/>
</dbReference>
<dbReference type="AlphaFoldDB" id="A0A978UWY4"/>
<dbReference type="PANTHER" id="PTHR10366">
    <property type="entry name" value="NAD DEPENDENT EPIMERASE/DEHYDRATASE"/>
    <property type="match status" value="1"/>
</dbReference>
<evidence type="ECO:0000256" key="2">
    <source>
        <dbReference type="ARBA" id="ARBA00023002"/>
    </source>
</evidence>
<dbReference type="GO" id="GO:0006694">
    <property type="term" value="P:steroid biosynthetic process"/>
    <property type="evidence" value="ECO:0007669"/>
    <property type="project" value="InterPro"/>
</dbReference>
<evidence type="ECO:0000313" key="4">
    <source>
        <dbReference type="EMBL" id="KAH7519500.1"/>
    </source>
</evidence>
<name>A0A978UWY4_ZIZJJ</name>
<feature type="domain" description="3-beta hydroxysteroid dehydrogenase/isomerase" evidence="3">
    <location>
        <begin position="23"/>
        <end position="160"/>
    </location>
</feature>
<dbReference type="SUPFAM" id="SSF51735">
    <property type="entry name" value="NAD(P)-binding Rossmann-fold domains"/>
    <property type="match status" value="2"/>
</dbReference>
<dbReference type="GO" id="GO:0016616">
    <property type="term" value="F:oxidoreductase activity, acting on the CH-OH group of donors, NAD or NADP as acceptor"/>
    <property type="evidence" value="ECO:0007669"/>
    <property type="project" value="InterPro"/>
</dbReference>
<keyword evidence="2" id="KW-0560">Oxidoreductase</keyword>
<organism evidence="4 5">
    <name type="scientific">Ziziphus jujuba var. spinosa</name>
    <dbReference type="NCBI Taxonomy" id="714518"/>
    <lineage>
        <taxon>Eukaryota</taxon>
        <taxon>Viridiplantae</taxon>
        <taxon>Streptophyta</taxon>
        <taxon>Embryophyta</taxon>
        <taxon>Tracheophyta</taxon>
        <taxon>Spermatophyta</taxon>
        <taxon>Magnoliopsida</taxon>
        <taxon>eudicotyledons</taxon>
        <taxon>Gunneridae</taxon>
        <taxon>Pentapetalae</taxon>
        <taxon>rosids</taxon>
        <taxon>fabids</taxon>
        <taxon>Rosales</taxon>
        <taxon>Rhamnaceae</taxon>
        <taxon>Paliureae</taxon>
        <taxon>Ziziphus</taxon>
    </lineage>
</organism>